<gene>
    <name evidence="4" type="ORF">MPLG2_2514</name>
</gene>
<dbReference type="RefSeq" id="WP_197709924.1">
    <property type="nucleotide sequence ID" value="NZ_BAAAGO010000031.1"/>
</dbReference>
<sequence>MQAAATAQTRLLQLQSIDTAIAQLDHRRRSLPELAAIAERQVVRRRQAEELIAANTAVSDLELDQAKAEDDLVPVRQRLQRDQQRVNDGTVSDPKQLNALLDEIEHLKRRIVALEDDELEVMERLEAATGVRDQLVADRAAGEGELRALIAARDTQFAELDAELAGQRSLREGLVAELPADLVDLYDKVRAKSGGVGAAALVQRRCSGCQLQVNAADLVRYRHASPDEVLRCEECNRILVRTAESGL</sequence>
<evidence type="ECO:0000313" key="5">
    <source>
        <dbReference type="Proteomes" id="UP000238164"/>
    </source>
</evidence>
<feature type="domain" description="C4-type zinc ribbon" evidence="2">
    <location>
        <begin position="205"/>
        <end position="239"/>
    </location>
</feature>
<evidence type="ECO:0000313" key="4">
    <source>
        <dbReference type="EMBL" id="SPD87544.1"/>
    </source>
</evidence>
<dbReference type="Gene3D" id="1.10.287.1490">
    <property type="match status" value="1"/>
</dbReference>
<name>A0A2N9JHI9_9ACTN</name>
<keyword evidence="5" id="KW-1185">Reference proteome</keyword>
<dbReference type="EMBL" id="LT985188">
    <property type="protein sequence ID" value="SPD87544.1"/>
    <property type="molecule type" value="Genomic_DNA"/>
</dbReference>
<reference evidence="4 5" key="1">
    <citation type="submission" date="2018-02" db="EMBL/GenBank/DDBJ databases">
        <authorList>
            <person name="Cohen D.B."/>
            <person name="Kent A.D."/>
        </authorList>
    </citation>
    <scope>NUCLEOTIDE SEQUENCE [LARGE SCALE GENOMIC DNA]</scope>
    <source>
        <strain evidence="4">1</strain>
    </source>
</reference>
<dbReference type="Pfam" id="PF24481">
    <property type="entry name" value="CT398_CC"/>
    <property type="match status" value="1"/>
</dbReference>
<accession>A0A2N9JHI9</accession>
<feature type="coiled-coil region" evidence="1">
    <location>
        <begin position="97"/>
        <end position="124"/>
    </location>
</feature>
<evidence type="ECO:0000259" key="3">
    <source>
        <dbReference type="Pfam" id="PF24481"/>
    </source>
</evidence>
<keyword evidence="1" id="KW-0175">Coiled coil</keyword>
<protein>
    <submittedName>
        <fullName evidence="4">Uncharacterized protein</fullName>
    </submittedName>
</protein>
<dbReference type="InterPro" id="IPR056003">
    <property type="entry name" value="CT398_CC_hairpin"/>
</dbReference>
<dbReference type="AlphaFoldDB" id="A0A2N9JHI9"/>
<organism evidence="4 5">
    <name type="scientific">Micropruina glycogenica</name>
    <dbReference type="NCBI Taxonomy" id="75385"/>
    <lineage>
        <taxon>Bacteria</taxon>
        <taxon>Bacillati</taxon>
        <taxon>Actinomycetota</taxon>
        <taxon>Actinomycetes</taxon>
        <taxon>Propionibacteriales</taxon>
        <taxon>Nocardioidaceae</taxon>
        <taxon>Micropruina</taxon>
    </lineage>
</organism>
<dbReference type="InterPro" id="IPR003743">
    <property type="entry name" value="Zf-RING_7"/>
</dbReference>
<evidence type="ECO:0000259" key="2">
    <source>
        <dbReference type="Pfam" id="PF02591"/>
    </source>
</evidence>
<dbReference type="KEGG" id="mgg:MPLG2_2514"/>
<dbReference type="Pfam" id="PF02591">
    <property type="entry name" value="Zn_ribbon_9"/>
    <property type="match status" value="1"/>
</dbReference>
<dbReference type="Proteomes" id="UP000238164">
    <property type="component" value="Chromosome 1"/>
</dbReference>
<evidence type="ECO:0000256" key="1">
    <source>
        <dbReference type="SAM" id="Coils"/>
    </source>
</evidence>
<feature type="domain" description="CT398-like coiled coil hairpin" evidence="3">
    <location>
        <begin position="14"/>
        <end position="194"/>
    </location>
</feature>
<proteinExistence type="predicted"/>